<proteinExistence type="predicted"/>
<accession>A0A540VU64</accession>
<sequence length="331" mass="39088">MRFNKPALTPQQQLDRLVKNGLQVRDGNRALRLLEVTSYFRLIPYMRPFQHMTTEGRRFQDGVGLDQIYSLYQFDSSLRQLAMAALERVEVAVRAAISNHMAPTYGTHWYLERERFNDRYQHDGLLNSLHSQLEKERRKFSRERRQIENSSASPERQARHIDHRKRDNYVRFYAETYTDPPLPPSWAMAEELSLGGISHLYSGLARDRDRKEIARCFQVPQRVLGSWLHTLTFIRNICAHHARLWNRELAVPARWDRRLPEPDGNSGPHPPRRFITIAAILVYLSWKVSPNTGWFESLEAHMEEYPGIPREPMGFPEDWPERLREYQNNNP</sequence>
<protein>
    <submittedName>
        <fullName evidence="2">Abi family protein</fullName>
    </submittedName>
</protein>
<reference evidence="2" key="1">
    <citation type="submission" date="2019-06" db="EMBL/GenBank/DDBJ databases">
        <title>Metagenome assembled Genome of Spiribacter salinus SL48-SHIP from the microbial mat of Salt Lake 48 (Novosibirsk region, Russia).</title>
        <authorList>
            <person name="Shipova A."/>
            <person name="Rozanov A.S."/>
            <person name="Bryanskaya A.V."/>
            <person name="Peltek S.E."/>
        </authorList>
    </citation>
    <scope>NUCLEOTIDE SEQUENCE [LARGE SCALE GENOMIC DNA]</scope>
    <source>
        <strain evidence="2">SL48-SHIP-2</strain>
    </source>
</reference>
<name>A0A540VU64_9GAMM</name>
<feature type="region of interest" description="Disordered" evidence="1">
    <location>
        <begin position="137"/>
        <end position="160"/>
    </location>
</feature>
<evidence type="ECO:0000313" key="2">
    <source>
        <dbReference type="EMBL" id="TQE99673.1"/>
    </source>
</evidence>
<dbReference type="Proteomes" id="UP000315400">
    <property type="component" value="Unassembled WGS sequence"/>
</dbReference>
<organism evidence="2">
    <name type="scientific">Spiribacter salinus</name>
    <dbReference type="NCBI Taxonomy" id="1335746"/>
    <lineage>
        <taxon>Bacteria</taxon>
        <taxon>Pseudomonadati</taxon>
        <taxon>Pseudomonadota</taxon>
        <taxon>Gammaproteobacteria</taxon>
        <taxon>Chromatiales</taxon>
        <taxon>Ectothiorhodospiraceae</taxon>
        <taxon>Spiribacter</taxon>
    </lineage>
</organism>
<dbReference type="Pfam" id="PF07751">
    <property type="entry name" value="Abi_2"/>
    <property type="match status" value="1"/>
</dbReference>
<gene>
    <name evidence="2" type="ORF">FKY71_07315</name>
</gene>
<evidence type="ECO:0000256" key="1">
    <source>
        <dbReference type="SAM" id="MobiDB-lite"/>
    </source>
</evidence>
<dbReference type="AlphaFoldDB" id="A0A540VU64"/>
<dbReference type="InterPro" id="IPR011664">
    <property type="entry name" value="Abi_system_AbiD/AbiF-like"/>
</dbReference>
<comment type="caution">
    <text evidence="2">The sequence shown here is derived from an EMBL/GenBank/DDBJ whole genome shotgun (WGS) entry which is preliminary data.</text>
</comment>
<dbReference type="EMBL" id="VIFK01000045">
    <property type="protein sequence ID" value="TQE99673.1"/>
    <property type="molecule type" value="Genomic_DNA"/>
</dbReference>
<feature type="compositionally biased region" description="Basic and acidic residues" evidence="1">
    <location>
        <begin position="137"/>
        <end position="147"/>
    </location>
</feature>